<organism evidence="1">
    <name type="scientific">Mustela putorius furo</name>
    <name type="common">European domestic ferret</name>
    <name type="synonym">Mustela furo</name>
    <dbReference type="NCBI Taxonomy" id="9669"/>
    <lineage>
        <taxon>Eukaryota</taxon>
        <taxon>Metazoa</taxon>
        <taxon>Chordata</taxon>
        <taxon>Craniata</taxon>
        <taxon>Vertebrata</taxon>
        <taxon>Euteleostomi</taxon>
        <taxon>Mammalia</taxon>
        <taxon>Eutheria</taxon>
        <taxon>Laurasiatheria</taxon>
        <taxon>Carnivora</taxon>
        <taxon>Caniformia</taxon>
        <taxon>Musteloidea</taxon>
        <taxon>Mustelidae</taxon>
        <taxon>Mustelinae</taxon>
        <taxon>Mustela</taxon>
    </lineage>
</organism>
<proteinExistence type="evidence at transcript level"/>
<protein>
    <submittedName>
        <fullName evidence="1">SWI/SNF related, matrix associated, actin dependent regulator of chromatin, subfamily e, member 1</fullName>
    </submittedName>
</protein>
<accession>G9L598</accession>
<dbReference type="EMBL" id="JP023732">
    <property type="protein sequence ID" value="AES12330.1"/>
    <property type="molecule type" value="mRNA"/>
</dbReference>
<dbReference type="AlphaFoldDB" id="G9L598"/>
<feature type="non-terminal residue" evidence="1">
    <location>
        <position position="1"/>
    </location>
</feature>
<sequence>KLNVVREEWFLRKSKMLVRPRRRKIMRASHWDAQRRNTLKKRQKADRMMKKAHLLLRTSRAGRRGWTVW</sequence>
<evidence type="ECO:0000313" key="1">
    <source>
        <dbReference type="EMBL" id="AES12330.1"/>
    </source>
</evidence>
<feature type="non-terminal residue" evidence="1">
    <location>
        <position position="69"/>
    </location>
</feature>
<name>G9L598_MUSPF</name>
<reference evidence="1" key="1">
    <citation type="journal article" date="2013" name="J. Virol.">
        <title>Sequencing, annotation, and characterization of the influenza ferret infectome.</title>
        <authorList>
            <person name="Leon A.J."/>
            <person name="Banner D."/>
            <person name="Xu L."/>
            <person name="Ran L."/>
            <person name="Peng Z."/>
            <person name="Yi K."/>
            <person name="Chen C."/>
            <person name="Xu F."/>
            <person name="Huang J."/>
            <person name="Zhao Z."/>
            <person name="Lin Z."/>
            <person name="Huang S.H."/>
            <person name="Fang Y."/>
            <person name="Kelvin A.A."/>
            <person name="Ross T.M."/>
            <person name="Farooqui A."/>
            <person name="Kelvin D.J."/>
        </authorList>
    </citation>
    <scope>NUCLEOTIDE SEQUENCE</scope>
    <source>
        <tissue evidence="1">Lungs</tissue>
    </source>
</reference>